<name>A0AAD4MYP6_9BILA</name>
<keyword evidence="1" id="KW-0732">Signal</keyword>
<organism evidence="2 3">
    <name type="scientific">Ditylenchus destructor</name>
    <dbReference type="NCBI Taxonomy" id="166010"/>
    <lineage>
        <taxon>Eukaryota</taxon>
        <taxon>Metazoa</taxon>
        <taxon>Ecdysozoa</taxon>
        <taxon>Nematoda</taxon>
        <taxon>Chromadorea</taxon>
        <taxon>Rhabditida</taxon>
        <taxon>Tylenchina</taxon>
        <taxon>Tylenchomorpha</taxon>
        <taxon>Sphaerularioidea</taxon>
        <taxon>Anguinidae</taxon>
        <taxon>Anguininae</taxon>
        <taxon>Ditylenchus</taxon>
    </lineage>
</organism>
<keyword evidence="3" id="KW-1185">Reference proteome</keyword>
<protein>
    <submittedName>
        <fullName evidence="2">Uncharacterized protein</fullName>
    </submittedName>
</protein>
<comment type="caution">
    <text evidence="2">The sequence shown here is derived from an EMBL/GenBank/DDBJ whole genome shotgun (WGS) entry which is preliminary data.</text>
</comment>
<evidence type="ECO:0000313" key="2">
    <source>
        <dbReference type="EMBL" id="KAI1710822.1"/>
    </source>
</evidence>
<evidence type="ECO:0000313" key="3">
    <source>
        <dbReference type="Proteomes" id="UP001201812"/>
    </source>
</evidence>
<feature type="chain" id="PRO_5042143288" evidence="1">
    <location>
        <begin position="24"/>
        <end position="574"/>
    </location>
</feature>
<dbReference type="AlphaFoldDB" id="A0AAD4MYP6"/>
<reference evidence="2" key="1">
    <citation type="submission" date="2022-01" db="EMBL/GenBank/DDBJ databases">
        <title>Genome Sequence Resource for Two Populations of Ditylenchus destructor, the Migratory Endoparasitic Phytonematode.</title>
        <authorList>
            <person name="Zhang H."/>
            <person name="Lin R."/>
            <person name="Xie B."/>
        </authorList>
    </citation>
    <scope>NUCLEOTIDE SEQUENCE</scope>
    <source>
        <strain evidence="2">BazhouSP</strain>
    </source>
</reference>
<dbReference type="EMBL" id="JAKKPZ010000024">
    <property type="protein sequence ID" value="KAI1710822.1"/>
    <property type="molecule type" value="Genomic_DNA"/>
</dbReference>
<sequence length="574" mass="66661">MVICSRSRILLLLACGIYWNVLAWDLQDMEKMTDKLSGLTSSTSDIFARLKYVGENSELFLKAIAAASPVIMAFATIGFDAKSPELKAIEKLRTDIFSRFDTLSNQHIRLTIDLKMHAMKMEYNNKITVELISMKRIAEETILLVDKFARPSLAGFIEKVCKTDTPKRMLDWLKTVTYMKCRPMDRRRIAMLIEANDLFEKAETHFQNASYYEIQQYQFSKFHTLNYIVNELSYVDANETVDRLVQAFTKEHNAITAKKAELILVRNVYGLSFEEVKMDDMCLLSLAYLANDYRRTPLINMYKIVLDDVAYIEMYAGLCHRLQNQGSTENANKLDRLLNSNIKDVLDAMTLWMRFTLEQSWPYVWHRVAKEVIGQEDLAGDLSVYERAAFNISHELFDCGPERYLTQVLVSESCASWEDSHCDFVPDCPNEKMCTYIRNLKKVNVAMMRYDIEQATEKAEHSGIWFQSHYNDLIASVRKHYDINNYLDAENKQAYWREVLKGVERDVPGVRNSAYYVSRMILHINIPLDFETVIRARWTNHQIGMQSLNGSTSFELHVDPAVDNAMRIIWINFL</sequence>
<accession>A0AAD4MYP6</accession>
<evidence type="ECO:0000256" key="1">
    <source>
        <dbReference type="SAM" id="SignalP"/>
    </source>
</evidence>
<gene>
    <name evidence="2" type="ORF">DdX_10523</name>
</gene>
<feature type="signal peptide" evidence="1">
    <location>
        <begin position="1"/>
        <end position="23"/>
    </location>
</feature>
<dbReference type="Proteomes" id="UP001201812">
    <property type="component" value="Unassembled WGS sequence"/>
</dbReference>
<proteinExistence type="predicted"/>